<dbReference type="Proteomes" id="UP000784128">
    <property type="component" value="Unassembled WGS sequence"/>
</dbReference>
<dbReference type="InterPro" id="IPR009875">
    <property type="entry name" value="PilZ_domain"/>
</dbReference>
<evidence type="ECO:0000313" key="3">
    <source>
        <dbReference type="Proteomes" id="UP000784128"/>
    </source>
</evidence>
<evidence type="ECO:0000259" key="1">
    <source>
        <dbReference type="Pfam" id="PF07238"/>
    </source>
</evidence>
<name>A0ABS5UBR8_9BACT</name>
<dbReference type="Pfam" id="PF07238">
    <property type="entry name" value="PilZ"/>
    <property type="match status" value="1"/>
</dbReference>
<organism evidence="2 3">
    <name type="scientific">Pelotalea chapellei</name>
    <dbReference type="NCBI Taxonomy" id="44671"/>
    <lineage>
        <taxon>Bacteria</taxon>
        <taxon>Pseudomonadati</taxon>
        <taxon>Thermodesulfobacteriota</taxon>
        <taxon>Desulfuromonadia</taxon>
        <taxon>Geobacterales</taxon>
        <taxon>Geobacteraceae</taxon>
        <taxon>Pelotalea</taxon>
    </lineage>
</organism>
<protein>
    <submittedName>
        <fullName evidence="2">PilZ domain-containing protein</fullName>
    </submittedName>
</protein>
<dbReference type="EMBL" id="JAHDYS010000016">
    <property type="protein sequence ID" value="MBT1073090.1"/>
    <property type="molecule type" value="Genomic_DNA"/>
</dbReference>
<evidence type="ECO:0000313" key="2">
    <source>
        <dbReference type="EMBL" id="MBT1073090.1"/>
    </source>
</evidence>
<dbReference type="Gene3D" id="2.40.10.220">
    <property type="entry name" value="predicted glycosyltransferase like domains"/>
    <property type="match status" value="1"/>
</dbReference>
<proteinExistence type="predicted"/>
<dbReference type="RefSeq" id="WP_214300764.1">
    <property type="nucleotide sequence ID" value="NZ_JAHDYS010000016.1"/>
</dbReference>
<feature type="domain" description="PilZ" evidence="1">
    <location>
        <begin position="4"/>
        <end position="89"/>
    </location>
</feature>
<gene>
    <name evidence="2" type="ORF">KJB30_14955</name>
</gene>
<accession>A0ABS5UBR8</accession>
<comment type="caution">
    <text evidence="2">The sequence shown here is derived from an EMBL/GenBank/DDBJ whole genome shotgun (WGS) entry which is preliminary data.</text>
</comment>
<keyword evidence="3" id="KW-1185">Reference proteome</keyword>
<reference evidence="2 3" key="1">
    <citation type="submission" date="2021-05" db="EMBL/GenBank/DDBJ databases">
        <title>The draft genome of Geobacter chapellei DSM 13688.</title>
        <authorList>
            <person name="Xu Z."/>
            <person name="Masuda Y."/>
            <person name="Itoh H."/>
            <person name="Senoo K."/>
        </authorList>
    </citation>
    <scope>NUCLEOTIDE SEQUENCE [LARGE SCALE GENOMIC DNA]</scope>
    <source>
        <strain evidence="2 3">DSM 13688</strain>
    </source>
</reference>
<dbReference type="SUPFAM" id="SSF141371">
    <property type="entry name" value="PilZ domain-like"/>
    <property type="match status" value="1"/>
</dbReference>
<sequence>MISRRESERIHSSRHCILQYKEKNLDCELQDISTTGVLVSCRNAAAVDLKNGEQCVLELDDPQLNHRKLKCSVSRHTSESIGLQFLFLDK</sequence>